<accession>A0A5B7CYW0</accession>
<evidence type="ECO:0000256" key="1">
    <source>
        <dbReference type="SAM" id="MobiDB-lite"/>
    </source>
</evidence>
<dbReference type="AlphaFoldDB" id="A0A5B7CYW0"/>
<reference evidence="2 3" key="1">
    <citation type="submission" date="2019-05" db="EMBL/GenBank/DDBJ databases">
        <title>Another draft genome of Portunus trituberculatus and its Hox gene families provides insights of decapod evolution.</title>
        <authorList>
            <person name="Jeong J.-H."/>
            <person name="Song I."/>
            <person name="Kim S."/>
            <person name="Choi T."/>
            <person name="Kim D."/>
            <person name="Ryu S."/>
            <person name="Kim W."/>
        </authorList>
    </citation>
    <scope>NUCLEOTIDE SEQUENCE [LARGE SCALE GENOMIC DNA]</scope>
    <source>
        <tissue evidence="2">Muscle</tissue>
    </source>
</reference>
<dbReference type="Proteomes" id="UP000324222">
    <property type="component" value="Unassembled WGS sequence"/>
</dbReference>
<dbReference type="EMBL" id="VSRR010000326">
    <property type="protein sequence ID" value="MPC14081.1"/>
    <property type="molecule type" value="Genomic_DNA"/>
</dbReference>
<comment type="caution">
    <text evidence="2">The sequence shown here is derived from an EMBL/GenBank/DDBJ whole genome shotgun (WGS) entry which is preliminary data.</text>
</comment>
<proteinExistence type="predicted"/>
<evidence type="ECO:0000313" key="2">
    <source>
        <dbReference type="EMBL" id="MPC14081.1"/>
    </source>
</evidence>
<feature type="region of interest" description="Disordered" evidence="1">
    <location>
        <begin position="35"/>
        <end position="55"/>
    </location>
</feature>
<sequence>MKKWSGALNSAYHHGCTINDWREAGKCQPARRQLTLATTSTTASTPSPHRLGSHQLSSPAKVMEFGYDTHAAAVKIRVSKIK</sequence>
<name>A0A5B7CYW0_PORTR</name>
<protein>
    <submittedName>
        <fullName evidence="2">Uncharacterized protein</fullName>
    </submittedName>
</protein>
<feature type="compositionally biased region" description="Low complexity" evidence="1">
    <location>
        <begin position="35"/>
        <end position="48"/>
    </location>
</feature>
<keyword evidence="3" id="KW-1185">Reference proteome</keyword>
<organism evidence="2 3">
    <name type="scientific">Portunus trituberculatus</name>
    <name type="common">Swimming crab</name>
    <name type="synonym">Neptunus trituberculatus</name>
    <dbReference type="NCBI Taxonomy" id="210409"/>
    <lineage>
        <taxon>Eukaryota</taxon>
        <taxon>Metazoa</taxon>
        <taxon>Ecdysozoa</taxon>
        <taxon>Arthropoda</taxon>
        <taxon>Crustacea</taxon>
        <taxon>Multicrustacea</taxon>
        <taxon>Malacostraca</taxon>
        <taxon>Eumalacostraca</taxon>
        <taxon>Eucarida</taxon>
        <taxon>Decapoda</taxon>
        <taxon>Pleocyemata</taxon>
        <taxon>Brachyura</taxon>
        <taxon>Eubrachyura</taxon>
        <taxon>Portunoidea</taxon>
        <taxon>Portunidae</taxon>
        <taxon>Portuninae</taxon>
        <taxon>Portunus</taxon>
    </lineage>
</organism>
<evidence type="ECO:0000313" key="3">
    <source>
        <dbReference type="Proteomes" id="UP000324222"/>
    </source>
</evidence>
<gene>
    <name evidence="2" type="ORF">E2C01_006834</name>
</gene>